<dbReference type="GO" id="GO:0016020">
    <property type="term" value="C:membrane"/>
    <property type="evidence" value="ECO:0007669"/>
    <property type="project" value="UniProtKB-SubCell"/>
</dbReference>
<feature type="transmembrane region" description="Helical" evidence="7">
    <location>
        <begin position="372"/>
        <end position="390"/>
    </location>
</feature>
<protein>
    <submittedName>
        <fullName evidence="8">Folate-Biopterin Transporter (FBT) family</fullName>
    </submittedName>
</protein>
<comment type="caution">
    <text evidence="8">The sequence shown here is derived from an EMBL/GenBank/DDBJ whole genome shotgun (WGS) entry which is preliminary data.</text>
</comment>
<comment type="subcellular location">
    <subcellularLocation>
        <location evidence="1">Membrane</location>
        <topology evidence="1">Multi-pass membrane protein</topology>
    </subcellularLocation>
</comment>
<evidence type="ECO:0000313" key="8">
    <source>
        <dbReference type="EMBL" id="OQS03342.1"/>
    </source>
</evidence>
<comment type="similarity">
    <text evidence="2">Belongs to the major facilitator superfamily. Folate-biopterin transporter (TC 2.A.71) family.</text>
</comment>
<feature type="transmembrane region" description="Helical" evidence="7">
    <location>
        <begin position="397"/>
        <end position="421"/>
    </location>
</feature>
<accession>A0A1V9ZZ82</accession>
<evidence type="ECO:0000256" key="1">
    <source>
        <dbReference type="ARBA" id="ARBA00004141"/>
    </source>
</evidence>
<feature type="transmembrane region" description="Helical" evidence="7">
    <location>
        <begin position="505"/>
        <end position="526"/>
    </location>
</feature>
<keyword evidence="6 7" id="KW-0472">Membrane</keyword>
<evidence type="ECO:0000256" key="4">
    <source>
        <dbReference type="ARBA" id="ARBA00022692"/>
    </source>
</evidence>
<dbReference type="InterPro" id="IPR039309">
    <property type="entry name" value="BT1"/>
</dbReference>
<feature type="transmembrane region" description="Helical" evidence="7">
    <location>
        <begin position="77"/>
        <end position="95"/>
    </location>
</feature>
<evidence type="ECO:0000313" key="9">
    <source>
        <dbReference type="Proteomes" id="UP000243217"/>
    </source>
</evidence>
<dbReference type="PANTHER" id="PTHR31585">
    <property type="entry name" value="FOLATE-BIOPTERIN TRANSPORTER 1, CHLOROPLASTIC"/>
    <property type="match status" value="1"/>
</dbReference>
<keyword evidence="4 7" id="KW-0812">Transmembrane</keyword>
<keyword evidence="9" id="KW-1185">Reference proteome</keyword>
<dbReference type="SUPFAM" id="SSF103473">
    <property type="entry name" value="MFS general substrate transporter"/>
    <property type="match status" value="1"/>
</dbReference>
<dbReference type="Pfam" id="PF03092">
    <property type="entry name" value="BT1"/>
    <property type="match status" value="2"/>
</dbReference>
<gene>
    <name evidence="8" type="ORF">THRCLA_04363</name>
</gene>
<dbReference type="STRING" id="74557.A0A1V9ZZ82"/>
<organism evidence="8 9">
    <name type="scientific">Thraustotheca clavata</name>
    <dbReference type="NCBI Taxonomy" id="74557"/>
    <lineage>
        <taxon>Eukaryota</taxon>
        <taxon>Sar</taxon>
        <taxon>Stramenopiles</taxon>
        <taxon>Oomycota</taxon>
        <taxon>Saprolegniomycetes</taxon>
        <taxon>Saprolegniales</taxon>
        <taxon>Achlyaceae</taxon>
        <taxon>Thraustotheca</taxon>
    </lineage>
</organism>
<evidence type="ECO:0000256" key="2">
    <source>
        <dbReference type="ARBA" id="ARBA00007015"/>
    </source>
</evidence>
<proteinExistence type="inferred from homology"/>
<feature type="transmembrane region" description="Helical" evidence="7">
    <location>
        <begin position="661"/>
        <end position="682"/>
    </location>
</feature>
<dbReference type="OrthoDB" id="754047at2759"/>
<dbReference type="AlphaFoldDB" id="A0A1V9ZZ82"/>
<feature type="transmembrane region" description="Helical" evidence="7">
    <location>
        <begin position="546"/>
        <end position="567"/>
    </location>
</feature>
<feature type="transmembrane region" description="Helical" evidence="7">
    <location>
        <begin position="206"/>
        <end position="226"/>
    </location>
</feature>
<dbReference type="InterPro" id="IPR036259">
    <property type="entry name" value="MFS_trans_sf"/>
</dbReference>
<evidence type="ECO:0000256" key="6">
    <source>
        <dbReference type="ARBA" id="ARBA00023136"/>
    </source>
</evidence>
<dbReference type="Proteomes" id="UP000243217">
    <property type="component" value="Unassembled WGS sequence"/>
</dbReference>
<reference evidence="8 9" key="1">
    <citation type="journal article" date="2014" name="Genome Biol. Evol.">
        <title>The secreted proteins of Achlya hypogyna and Thraustotheca clavata identify the ancestral oomycete secretome and reveal gene acquisitions by horizontal gene transfer.</title>
        <authorList>
            <person name="Misner I."/>
            <person name="Blouin N."/>
            <person name="Leonard G."/>
            <person name="Richards T.A."/>
            <person name="Lane C.E."/>
        </authorList>
    </citation>
    <scope>NUCLEOTIDE SEQUENCE [LARGE SCALE GENOMIC DNA]</scope>
    <source>
        <strain evidence="8 9">ATCC 34112</strain>
    </source>
</reference>
<keyword evidence="5 7" id="KW-1133">Transmembrane helix</keyword>
<sequence length="715" mass="79691">MRQSQKKGSNTSKNEGIWLYDEATYAADMAMTFAEIDEEDYPRKTTTSEKFDMDGALRPGGAIDLTSREAIGLLGQYVAVGMVYGFLPALQYPVFTQYLNFDGYEVASYSTLVTISWSLKIFVGIITDCFPLFGLKRKPYMIIGWLICIVALSAMTFNPFPKPYLSRELAQQLSPNATDMVRGGDFSKLTTSQVAMVNQDAKSNSLYYILLSALASLGYVIADVAADAMVVQYAQREALAVRGQLQSAVYGTRFAASLLPQVLTGFCLNGPEFGGSFDWSLSINLLYGVMLLPCGFAIWCTIFLIKEERELQPVFSNYMGSLWKLLQLRVTYQICAFRFLSNLCFDFDATVSNIMPMIWAHVQPLTSSWFDILNTVLISVCIFCVGRWGLNMNWRYTIALATIGIVVIDATIVFLTTWNVVRNQYFFMGGMTPDALPNAVRFVISAYCAVEIADIGNEGAIISLITTIVNLADPVSTVIYKYIDSFFDTSTEELAKDTEEVRWQVTYVLLIAFGMQLLSLVFLPLLPQQKVAIQWLKRRGGSSKCAAVVIVLVYFITLTFSVATNIMSLYPSTSCYRIAGGDGQPVLSHSEAIGLLGQYVAVGMILGFIPSLGYPVFTQYLNFNGYESASYSILVTISWSLKFFVGIFTDCFSLFGLKRKPYMIAGWFVCIVALAVITFTPFPQPYISRELAQQLSPNVTDMIRGGDFSRHKKQW</sequence>
<keyword evidence="3" id="KW-0813">Transport</keyword>
<feature type="transmembrane region" description="Helical" evidence="7">
    <location>
        <begin position="629"/>
        <end position="649"/>
    </location>
</feature>
<feature type="transmembrane region" description="Helical" evidence="7">
    <location>
        <begin position="142"/>
        <end position="160"/>
    </location>
</feature>
<feature type="transmembrane region" description="Helical" evidence="7">
    <location>
        <begin position="596"/>
        <end position="617"/>
    </location>
</feature>
<name>A0A1V9ZZ82_9STRA</name>
<feature type="transmembrane region" description="Helical" evidence="7">
    <location>
        <begin position="115"/>
        <end position="135"/>
    </location>
</feature>
<evidence type="ECO:0000256" key="7">
    <source>
        <dbReference type="SAM" id="Phobius"/>
    </source>
</evidence>
<dbReference type="PANTHER" id="PTHR31585:SF5">
    <property type="entry name" value="RNA-BINDING S4 DOMAIN-CONTAINING PROTEIN"/>
    <property type="match status" value="1"/>
</dbReference>
<evidence type="ECO:0000256" key="5">
    <source>
        <dbReference type="ARBA" id="ARBA00022989"/>
    </source>
</evidence>
<evidence type="ECO:0000256" key="3">
    <source>
        <dbReference type="ARBA" id="ARBA00022448"/>
    </source>
</evidence>
<dbReference type="EMBL" id="JNBS01000930">
    <property type="protein sequence ID" value="OQS03342.1"/>
    <property type="molecule type" value="Genomic_DNA"/>
</dbReference>
<feature type="transmembrane region" description="Helical" evidence="7">
    <location>
        <begin position="285"/>
        <end position="305"/>
    </location>
</feature>